<dbReference type="GO" id="GO:0046854">
    <property type="term" value="P:phosphatidylinositol phosphate biosynthetic process"/>
    <property type="evidence" value="ECO:0007669"/>
    <property type="project" value="TreeGrafter"/>
</dbReference>
<gene>
    <name evidence="4" type="ORF">L873DRAFT_527695</name>
</gene>
<dbReference type="EMBL" id="ML120352">
    <property type="protein sequence ID" value="RPB05672.1"/>
    <property type="molecule type" value="Genomic_DNA"/>
</dbReference>
<dbReference type="PANTHER" id="PTHR23086:SF126">
    <property type="entry name" value="PIPK DOMAIN-CONTAINING PROTEIN"/>
    <property type="match status" value="1"/>
</dbReference>
<dbReference type="GO" id="GO:0005524">
    <property type="term" value="F:ATP binding"/>
    <property type="evidence" value="ECO:0007669"/>
    <property type="project" value="UniProtKB-UniRule"/>
</dbReference>
<organism evidence="4 5">
    <name type="scientific">Choiromyces venosus 120613-1</name>
    <dbReference type="NCBI Taxonomy" id="1336337"/>
    <lineage>
        <taxon>Eukaryota</taxon>
        <taxon>Fungi</taxon>
        <taxon>Dikarya</taxon>
        <taxon>Ascomycota</taxon>
        <taxon>Pezizomycotina</taxon>
        <taxon>Pezizomycetes</taxon>
        <taxon>Pezizales</taxon>
        <taxon>Tuberaceae</taxon>
        <taxon>Choiromyces</taxon>
    </lineage>
</organism>
<accession>A0A3N4K8R5</accession>
<keyword evidence="5" id="KW-1185">Reference proteome</keyword>
<evidence type="ECO:0000256" key="2">
    <source>
        <dbReference type="SAM" id="Phobius"/>
    </source>
</evidence>
<keyword evidence="2" id="KW-0472">Membrane</keyword>
<dbReference type="PROSITE" id="PS51455">
    <property type="entry name" value="PIPK"/>
    <property type="match status" value="1"/>
</dbReference>
<dbReference type="Pfam" id="PF01504">
    <property type="entry name" value="PIP5K"/>
    <property type="match status" value="1"/>
</dbReference>
<reference evidence="4 5" key="1">
    <citation type="journal article" date="2018" name="Nat. Ecol. Evol.">
        <title>Pezizomycetes genomes reveal the molecular basis of ectomycorrhizal truffle lifestyle.</title>
        <authorList>
            <person name="Murat C."/>
            <person name="Payen T."/>
            <person name="Noel B."/>
            <person name="Kuo A."/>
            <person name="Morin E."/>
            <person name="Chen J."/>
            <person name="Kohler A."/>
            <person name="Krizsan K."/>
            <person name="Balestrini R."/>
            <person name="Da Silva C."/>
            <person name="Montanini B."/>
            <person name="Hainaut M."/>
            <person name="Levati E."/>
            <person name="Barry K.W."/>
            <person name="Belfiori B."/>
            <person name="Cichocki N."/>
            <person name="Clum A."/>
            <person name="Dockter R.B."/>
            <person name="Fauchery L."/>
            <person name="Guy J."/>
            <person name="Iotti M."/>
            <person name="Le Tacon F."/>
            <person name="Lindquist E.A."/>
            <person name="Lipzen A."/>
            <person name="Malagnac F."/>
            <person name="Mello A."/>
            <person name="Molinier V."/>
            <person name="Miyauchi S."/>
            <person name="Poulain J."/>
            <person name="Riccioni C."/>
            <person name="Rubini A."/>
            <person name="Sitrit Y."/>
            <person name="Splivallo R."/>
            <person name="Traeger S."/>
            <person name="Wang M."/>
            <person name="Zifcakova L."/>
            <person name="Wipf D."/>
            <person name="Zambonelli A."/>
            <person name="Paolocci F."/>
            <person name="Nowrousian M."/>
            <person name="Ottonello S."/>
            <person name="Baldrian P."/>
            <person name="Spatafora J.W."/>
            <person name="Henrissat B."/>
            <person name="Nagy L.G."/>
            <person name="Aury J.M."/>
            <person name="Wincker P."/>
            <person name="Grigoriev I.V."/>
            <person name="Bonfante P."/>
            <person name="Martin F.M."/>
        </authorList>
    </citation>
    <scope>NUCLEOTIDE SEQUENCE [LARGE SCALE GENOMIC DNA]</scope>
    <source>
        <strain evidence="4 5">120613-1</strain>
    </source>
</reference>
<keyword evidence="1" id="KW-0067">ATP-binding</keyword>
<feature type="transmembrane region" description="Helical" evidence="2">
    <location>
        <begin position="283"/>
        <end position="304"/>
    </location>
</feature>
<keyword evidence="2" id="KW-0812">Transmembrane</keyword>
<dbReference type="OrthoDB" id="70770at2759"/>
<sequence length="314" mass="36555">MAYHSKQKSPGGEHEGPQSYDWAHMSNKGVFARLVLPFFSTTYKTDMTIHCLLKTFRDSLASEDKLLLQAEETDYLFGVLRNNQWRSPEMKRNFNLKTFFSLYYAQFRRAAPLLFYHLRKDVFKLDEEHYQNQFTKNLRPVDGLGFSGSLFFYSDDRSFIIKSIGRRFEYAFLYTALMDPLCKYYHENPQTLLSEITDVLYTFDHRLGGYLGISPSHYIVMMNVLEGSDKEKGCGKWDLKPQGFFEPTRDLVPDDMKTKAAKSGLADELDEKIVLTRKQKAHFMYTLLLFVFSHFFILGTNNSIGASWKQTPPS</sequence>
<dbReference type="GO" id="GO:0016308">
    <property type="term" value="F:1-phosphatidylinositol-4-phosphate 5-kinase activity"/>
    <property type="evidence" value="ECO:0007669"/>
    <property type="project" value="TreeGrafter"/>
</dbReference>
<protein>
    <recommendedName>
        <fullName evidence="3">PIPK domain-containing protein</fullName>
    </recommendedName>
</protein>
<dbReference type="AlphaFoldDB" id="A0A3N4K8R5"/>
<evidence type="ECO:0000313" key="4">
    <source>
        <dbReference type="EMBL" id="RPB05672.1"/>
    </source>
</evidence>
<dbReference type="InterPro" id="IPR027484">
    <property type="entry name" value="PInositol-4-P-5-kinase_N"/>
</dbReference>
<evidence type="ECO:0000256" key="1">
    <source>
        <dbReference type="PROSITE-ProRule" id="PRU00781"/>
    </source>
</evidence>
<name>A0A3N4K8R5_9PEZI</name>
<dbReference type="InterPro" id="IPR023610">
    <property type="entry name" value="PInositol-4/5-P-5/4-kinase"/>
</dbReference>
<evidence type="ECO:0000259" key="3">
    <source>
        <dbReference type="PROSITE" id="PS51455"/>
    </source>
</evidence>
<dbReference type="Proteomes" id="UP000276215">
    <property type="component" value="Unassembled WGS sequence"/>
</dbReference>
<dbReference type="InterPro" id="IPR002498">
    <property type="entry name" value="PInositol-4-P-4/5-kinase_core"/>
</dbReference>
<keyword evidence="1" id="KW-0547">Nucleotide-binding</keyword>
<feature type="domain" description="PIPK" evidence="3">
    <location>
        <begin position="45"/>
        <end position="314"/>
    </location>
</feature>
<evidence type="ECO:0000313" key="5">
    <source>
        <dbReference type="Proteomes" id="UP000276215"/>
    </source>
</evidence>
<dbReference type="STRING" id="1336337.A0A3N4K8R5"/>
<dbReference type="SUPFAM" id="SSF56104">
    <property type="entry name" value="SAICAR synthase-like"/>
    <property type="match status" value="1"/>
</dbReference>
<keyword evidence="1" id="KW-0808">Transferase</keyword>
<dbReference type="GO" id="GO:0005886">
    <property type="term" value="C:plasma membrane"/>
    <property type="evidence" value="ECO:0007669"/>
    <property type="project" value="TreeGrafter"/>
</dbReference>
<proteinExistence type="predicted"/>
<keyword evidence="1" id="KW-0418">Kinase</keyword>
<keyword evidence="2" id="KW-1133">Transmembrane helix</keyword>
<dbReference type="Gene3D" id="3.30.800.10">
    <property type="entry name" value="Phosphatidylinositol Phosphate Kinase II Beta"/>
    <property type="match status" value="1"/>
</dbReference>
<dbReference type="PANTHER" id="PTHR23086">
    <property type="entry name" value="PHOSPHATIDYLINOSITOL-4-PHOSPHATE 5-KINASE"/>
    <property type="match status" value="1"/>
</dbReference>